<accession>A0A077W6Y1</accession>
<dbReference type="EMBL" id="LK023313">
    <property type="protein sequence ID" value="CDS03197.1"/>
    <property type="molecule type" value="Genomic_DNA"/>
</dbReference>
<dbReference type="AlphaFoldDB" id="A0A077W6Y1"/>
<sequence>MSATRGSIDNRYMWLGLYFAFNLGLTLYNKAILLDFRYPWTLTAIHTLCGSIGCYILYFLGYFTPVKLKEQENMVMLMFSVLYTINIAISNVSLLG</sequence>
<feature type="transmembrane region" description="Helical" evidence="1">
    <location>
        <begin position="40"/>
        <end position="63"/>
    </location>
</feature>
<proteinExistence type="predicted"/>
<keyword evidence="1" id="KW-0472">Membrane</keyword>
<dbReference type="InterPro" id="IPR004853">
    <property type="entry name" value="Sugar_P_trans_dom"/>
</dbReference>
<keyword evidence="1" id="KW-0812">Transmembrane</keyword>
<protein>
    <recommendedName>
        <fullName evidence="2">Sugar phosphate transporter domain-containing protein</fullName>
    </recommendedName>
</protein>
<name>A0A077W6Y1_9FUNG</name>
<organism evidence="3">
    <name type="scientific">Lichtheimia ramosa</name>
    <dbReference type="NCBI Taxonomy" id="688394"/>
    <lineage>
        <taxon>Eukaryota</taxon>
        <taxon>Fungi</taxon>
        <taxon>Fungi incertae sedis</taxon>
        <taxon>Mucoromycota</taxon>
        <taxon>Mucoromycotina</taxon>
        <taxon>Mucoromycetes</taxon>
        <taxon>Mucorales</taxon>
        <taxon>Lichtheimiaceae</taxon>
        <taxon>Lichtheimia</taxon>
    </lineage>
</organism>
<keyword evidence="1" id="KW-1133">Transmembrane helix</keyword>
<gene>
    <name evidence="3" type="ORF">LRAMOSA00599</name>
</gene>
<evidence type="ECO:0000259" key="2">
    <source>
        <dbReference type="Pfam" id="PF03151"/>
    </source>
</evidence>
<feature type="transmembrane region" description="Helical" evidence="1">
    <location>
        <begin position="12"/>
        <end position="28"/>
    </location>
</feature>
<dbReference type="OrthoDB" id="10261634at2759"/>
<evidence type="ECO:0000256" key="1">
    <source>
        <dbReference type="SAM" id="Phobius"/>
    </source>
</evidence>
<feature type="transmembrane region" description="Helical" evidence="1">
    <location>
        <begin position="75"/>
        <end position="95"/>
    </location>
</feature>
<evidence type="ECO:0000313" key="3">
    <source>
        <dbReference type="EMBL" id="CDS03197.1"/>
    </source>
</evidence>
<feature type="domain" description="Sugar phosphate transporter" evidence="2">
    <location>
        <begin position="15"/>
        <end position="94"/>
    </location>
</feature>
<dbReference type="Pfam" id="PF03151">
    <property type="entry name" value="TPT"/>
    <property type="match status" value="1"/>
</dbReference>
<reference evidence="3" key="1">
    <citation type="journal article" date="2014" name="Genome Announc.">
        <title>De novo whole-genome sequence and genome annotation of Lichtheimia ramosa.</title>
        <authorList>
            <person name="Linde J."/>
            <person name="Schwartze V."/>
            <person name="Binder U."/>
            <person name="Lass-Florl C."/>
            <person name="Voigt K."/>
            <person name="Horn F."/>
        </authorList>
    </citation>
    <scope>NUCLEOTIDE SEQUENCE</scope>
    <source>
        <strain evidence="3">JMRC FSU:6197</strain>
    </source>
</reference>